<evidence type="ECO:0000256" key="1">
    <source>
        <dbReference type="RuleBase" id="RU367052"/>
    </source>
</evidence>
<dbReference type="PANTHER" id="PTHR13980:SF15">
    <property type="entry name" value="FACT COMPLEX SUBUNIT SPT16"/>
    <property type="match status" value="1"/>
</dbReference>
<comment type="subcellular location">
    <subcellularLocation>
        <location evidence="1">Nucleus</location>
    </subcellularLocation>
    <subcellularLocation>
        <location evidence="1">Chromosome</location>
    </subcellularLocation>
</comment>
<reference evidence="3" key="1">
    <citation type="submission" date="2024-02" db="EMBL/GenBank/DDBJ databases">
        <authorList>
            <consortium name="ELIXIR-Norway"/>
            <consortium name="Elixir Norway"/>
        </authorList>
    </citation>
    <scope>NUCLEOTIDE SEQUENCE</scope>
</reference>
<dbReference type="Proteomes" id="UP001497512">
    <property type="component" value="Chromosome 5"/>
</dbReference>
<accession>A0ABP0UPV7</accession>
<dbReference type="Gene3D" id="2.30.29.150">
    <property type="match status" value="1"/>
</dbReference>
<dbReference type="InterPro" id="IPR056595">
    <property type="entry name" value="Fact-SPT16_PH"/>
</dbReference>
<sequence>MLRFFPLFDSCGASSTRLSGLWIHPAFGGRGRKMSGTLEAHISSFHYSTMRQEEMPDMIYWNIKHALFQPAEKEMIMLIHFCLHDWHKEDA</sequence>
<gene>
    <name evidence="3" type="ORF">CSSPTR1EN2_LOCUS18551</name>
</gene>
<evidence type="ECO:0000313" key="3">
    <source>
        <dbReference type="EMBL" id="CAK9227062.1"/>
    </source>
</evidence>
<keyword evidence="1" id="KW-0234">DNA repair</keyword>
<comment type="similarity">
    <text evidence="1">Belongs to the peptidase M24 family. SPT16 subfamily.</text>
</comment>
<dbReference type="InterPro" id="IPR040258">
    <property type="entry name" value="Spt16"/>
</dbReference>
<comment type="subunit">
    <text evidence="1">Component of the FACT complex.</text>
</comment>
<keyword evidence="4" id="KW-1185">Reference proteome</keyword>
<organism evidence="3 4">
    <name type="scientific">Sphagnum troendelagicum</name>
    <dbReference type="NCBI Taxonomy" id="128251"/>
    <lineage>
        <taxon>Eukaryota</taxon>
        <taxon>Viridiplantae</taxon>
        <taxon>Streptophyta</taxon>
        <taxon>Embryophyta</taxon>
        <taxon>Bryophyta</taxon>
        <taxon>Sphagnophytina</taxon>
        <taxon>Sphagnopsida</taxon>
        <taxon>Sphagnales</taxon>
        <taxon>Sphagnaceae</taxon>
        <taxon>Sphagnum</taxon>
    </lineage>
</organism>
<keyword evidence="1" id="KW-0235">DNA replication</keyword>
<evidence type="ECO:0000259" key="2">
    <source>
        <dbReference type="Pfam" id="PF24824"/>
    </source>
</evidence>
<dbReference type="Pfam" id="PF24824">
    <property type="entry name" value="PH_SPT16"/>
    <property type="match status" value="1"/>
</dbReference>
<keyword evidence="1" id="KW-0805">Transcription regulation</keyword>
<keyword evidence="1" id="KW-0227">DNA damage</keyword>
<dbReference type="EMBL" id="OZ019897">
    <property type="protein sequence ID" value="CAK9227062.1"/>
    <property type="molecule type" value="Genomic_DNA"/>
</dbReference>
<dbReference type="PANTHER" id="PTHR13980">
    <property type="entry name" value="CDC68 RELATED"/>
    <property type="match status" value="1"/>
</dbReference>
<protein>
    <recommendedName>
        <fullName evidence="1">FACT complex subunit</fullName>
    </recommendedName>
</protein>
<proteinExistence type="inferred from homology"/>
<keyword evidence="1" id="KW-0804">Transcription</keyword>
<name>A0ABP0UPV7_9BRYO</name>
<keyword evidence="1" id="KW-0539">Nucleus</keyword>
<comment type="function">
    <text evidence="1">Component of the FACT complex, a general chromatin factor that acts to reorganize nucleosomes. The FACT complex is involved in multiple processes that require DNA as a template such as mRNA elongation, DNA replication and DNA repair. During transcription elongation the FACT complex acts as a histone chaperone that both destabilizes and restores nucleosomal structure. It facilitates the passage of RNA polymerase II and transcription by promoting the dissociation of one histone H2A-H2B dimer from the nucleosome, then subsequently promotes the reestablishment of the nucleosome following the passage of RNA polymerase II.</text>
</comment>
<feature type="domain" description="FACT complex subunit SPT16 PH-like" evidence="2">
    <location>
        <begin position="17"/>
        <end position="85"/>
    </location>
</feature>
<keyword evidence="1" id="KW-0158">Chromosome</keyword>
<evidence type="ECO:0000313" key="4">
    <source>
        <dbReference type="Proteomes" id="UP001497512"/>
    </source>
</evidence>